<keyword evidence="10" id="KW-0256">Endoplasmic reticulum</keyword>
<organism evidence="22 23">
    <name type="scientific">Immersiella caudata</name>
    <dbReference type="NCBI Taxonomy" id="314043"/>
    <lineage>
        <taxon>Eukaryota</taxon>
        <taxon>Fungi</taxon>
        <taxon>Dikarya</taxon>
        <taxon>Ascomycota</taxon>
        <taxon>Pezizomycotina</taxon>
        <taxon>Sordariomycetes</taxon>
        <taxon>Sordariomycetidae</taxon>
        <taxon>Sordariales</taxon>
        <taxon>Lasiosphaeriaceae</taxon>
        <taxon>Immersiella</taxon>
    </lineage>
</organism>
<comment type="caution">
    <text evidence="22">The sequence shown here is derived from an EMBL/GenBank/DDBJ whole genome shotgun (WGS) entry which is preliminary data.</text>
</comment>
<evidence type="ECO:0000256" key="12">
    <source>
        <dbReference type="ARBA" id="ARBA00022833"/>
    </source>
</evidence>
<evidence type="ECO:0000256" key="13">
    <source>
        <dbReference type="ARBA" id="ARBA00022989"/>
    </source>
</evidence>
<keyword evidence="13 19" id="KW-1133">Transmembrane helix</keyword>
<keyword evidence="23" id="KW-1185">Reference proteome</keyword>
<keyword evidence="9 19" id="KW-0479">Metal-binding</keyword>
<evidence type="ECO:0000256" key="1">
    <source>
        <dbReference type="ARBA" id="ARBA00001947"/>
    </source>
</evidence>
<proteinExistence type="inferred from homology"/>
<dbReference type="PANTHER" id="PTHR12863:SF1">
    <property type="entry name" value="FATTY ACID 2-HYDROXYLASE"/>
    <property type="match status" value="1"/>
</dbReference>
<comment type="similarity">
    <text evidence="5">Belongs to the sterol desaturase family. SCS7 subfamily.</text>
</comment>
<evidence type="ECO:0000256" key="6">
    <source>
        <dbReference type="ARBA" id="ARBA00022516"/>
    </source>
</evidence>
<feature type="compositionally biased region" description="Low complexity" evidence="20">
    <location>
        <begin position="174"/>
        <end position="184"/>
    </location>
</feature>
<dbReference type="SMART" id="SM01117">
    <property type="entry name" value="Cyt-b5"/>
    <property type="match status" value="1"/>
</dbReference>
<evidence type="ECO:0000256" key="18">
    <source>
        <dbReference type="ARBA" id="ARBA00023160"/>
    </source>
</evidence>
<evidence type="ECO:0000256" key="4">
    <source>
        <dbReference type="ARBA" id="ARBA00005189"/>
    </source>
</evidence>
<evidence type="ECO:0000256" key="14">
    <source>
        <dbReference type="ARBA" id="ARBA00023002"/>
    </source>
</evidence>
<keyword evidence="8 19" id="KW-0812">Transmembrane</keyword>
<dbReference type="GO" id="GO:0005506">
    <property type="term" value="F:iron ion binding"/>
    <property type="evidence" value="ECO:0007669"/>
    <property type="project" value="InterPro"/>
</dbReference>
<feature type="transmembrane region" description="Helical" evidence="19">
    <location>
        <begin position="295"/>
        <end position="316"/>
    </location>
</feature>
<dbReference type="InterPro" id="IPR006694">
    <property type="entry name" value="Fatty_acid_hydroxylase"/>
</dbReference>
<dbReference type="InterPro" id="IPR014430">
    <property type="entry name" value="Scs7"/>
</dbReference>
<dbReference type="Gene3D" id="3.10.120.10">
    <property type="entry name" value="Cytochrome b5-like heme/steroid binding domain"/>
    <property type="match status" value="1"/>
</dbReference>
<evidence type="ECO:0000256" key="20">
    <source>
        <dbReference type="SAM" id="MobiDB-lite"/>
    </source>
</evidence>
<reference evidence="22" key="1">
    <citation type="submission" date="2023-06" db="EMBL/GenBank/DDBJ databases">
        <title>Genome-scale phylogeny and comparative genomics of the fungal order Sordariales.</title>
        <authorList>
            <consortium name="Lawrence Berkeley National Laboratory"/>
            <person name="Hensen N."/>
            <person name="Bonometti L."/>
            <person name="Westerberg I."/>
            <person name="Brannstrom I.O."/>
            <person name="Guillou S."/>
            <person name="Cros-Aarteil S."/>
            <person name="Calhoun S."/>
            <person name="Haridas S."/>
            <person name="Kuo A."/>
            <person name="Mondo S."/>
            <person name="Pangilinan J."/>
            <person name="Riley R."/>
            <person name="Labutti K."/>
            <person name="Andreopoulos B."/>
            <person name="Lipzen A."/>
            <person name="Chen C."/>
            <person name="Yanf M."/>
            <person name="Daum C."/>
            <person name="Ng V."/>
            <person name="Clum A."/>
            <person name="Steindorff A."/>
            <person name="Ohm R."/>
            <person name="Martin F."/>
            <person name="Silar P."/>
            <person name="Natvig D."/>
            <person name="Lalanne C."/>
            <person name="Gautier V."/>
            <person name="Ament-Velasquez S.L."/>
            <person name="Kruys A."/>
            <person name="Hutchinson M.I."/>
            <person name="Powell A.J."/>
            <person name="Barry K."/>
            <person name="Miller A.N."/>
            <person name="Grigoriev I.V."/>
            <person name="Debuchy R."/>
            <person name="Gladieux P."/>
            <person name="Thoren M.H."/>
            <person name="Johannesson H."/>
        </authorList>
    </citation>
    <scope>NUCLEOTIDE SEQUENCE</scope>
    <source>
        <strain evidence="22">CBS 606.72</strain>
    </source>
</reference>
<dbReference type="Pfam" id="PF00173">
    <property type="entry name" value="Cyt-b5"/>
    <property type="match status" value="1"/>
</dbReference>
<feature type="region of interest" description="Disordered" evidence="20">
    <location>
        <begin position="174"/>
        <end position="198"/>
    </location>
</feature>
<keyword evidence="16" id="KW-0443">Lipid metabolism</keyword>
<evidence type="ECO:0000256" key="9">
    <source>
        <dbReference type="ARBA" id="ARBA00022723"/>
    </source>
</evidence>
<feature type="transmembrane region" description="Helical" evidence="19">
    <location>
        <begin position="380"/>
        <end position="400"/>
    </location>
</feature>
<evidence type="ECO:0000259" key="21">
    <source>
        <dbReference type="PROSITE" id="PS50255"/>
    </source>
</evidence>
<accession>A0AA40C616</accession>
<dbReference type="Proteomes" id="UP001175000">
    <property type="component" value="Unassembled WGS sequence"/>
</dbReference>
<keyword evidence="18" id="KW-0275">Fatty acid biosynthesis</keyword>
<dbReference type="InterPro" id="IPR036400">
    <property type="entry name" value="Cyt_B5-like_heme/steroid_sf"/>
</dbReference>
<dbReference type="EMBL" id="JAULSU010000002">
    <property type="protein sequence ID" value="KAK0626766.1"/>
    <property type="molecule type" value="Genomic_DNA"/>
</dbReference>
<comment type="similarity">
    <text evidence="19">Belongs to the cytochrome b5 family.</text>
</comment>
<evidence type="ECO:0000313" key="22">
    <source>
        <dbReference type="EMBL" id="KAK0626766.1"/>
    </source>
</evidence>
<dbReference type="GO" id="GO:0080132">
    <property type="term" value="F:fatty acid 2-hydroxylase activity"/>
    <property type="evidence" value="ECO:0007669"/>
    <property type="project" value="InterPro"/>
</dbReference>
<dbReference type="PRINTS" id="PR00363">
    <property type="entry name" value="CYTOCHROMEB5"/>
</dbReference>
<evidence type="ECO:0000256" key="16">
    <source>
        <dbReference type="ARBA" id="ARBA00023098"/>
    </source>
</evidence>
<sequence length="451" mass="51222">MNTPEKITAKIRQEDPLELLNPYRPSCRVVSVAFILFCRPSFSVHRLQTRSAPPLILPDTSASRAPLFPRPLLPTLAVDTMPGRTLPSFTAAQVASHSSAKSCYVTVGRKVYDVTDFLDAHPGGSDLVLEYAGKDIEDILKDESSHAHSEAAYEVLDDSLVGFLAGANGAAANGKATANGAANGKEVNPRTGMSSEEDLSKDTDIADDYKTHKFLDLSKPLLMQVWNGGFTKEFYLEQVHRPRHYRGGASAPLFGNFLEPLSKTPWWLIPIMWVPPVVYGLYISSEGFDSKITQALWWVSGLAIWTLLEYILHRFLFHLDEWLPDNRVGLTMHFLLHGIHHYLPMDKYRLVMPPTLFIALATPFWKLAHTLFYWDWSVATTVYCGGIFGYICYDLTHYFLHHQNLPLWYKQLKKYHLEHHFLDYQNGFGVTSRFWDTVFGTELQPRVIKTQ</sequence>
<dbReference type="PROSITE" id="PS00191">
    <property type="entry name" value="CYTOCHROME_B5_1"/>
    <property type="match status" value="1"/>
</dbReference>
<dbReference type="GO" id="GO:0020037">
    <property type="term" value="F:heme binding"/>
    <property type="evidence" value="ECO:0007669"/>
    <property type="project" value="UniProtKB-UniRule"/>
</dbReference>
<keyword evidence="7 19" id="KW-0349">Heme</keyword>
<keyword evidence="17 19" id="KW-0472">Membrane</keyword>
<evidence type="ECO:0000256" key="8">
    <source>
        <dbReference type="ARBA" id="ARBA00022692"/>
    </source>
</evidence>
<comment type="subcellular location">
    <subcellularLocation>
        <location evidence="2">Endoplasmic reticulum membrane</location>
        <topology evidence="2">Multi-pass membrane protein</topology>
    </subcellularLocation>
</comment>
<dbReference type="SUPFAM" id="SSF55856">
    <property type="entry name" value="Cytochrome b5-like heme/steroid binding domain"/>
    <property type="match status" value="1"/>
</dbReference>
<evidence type="ECO:0000256" key="19">
    <source>
        <dbReference type="RuleBase" id="RU362121"/>
    </source>
</evidence>
<dbReference type="InterPro" id="IPR001199">
    <property type="entry name" value="Cyt_B5-like_heme/steroid-bd"/>
</dbReference>
<keyword evidence="6" id="KW-0444">Lipid biosynthesis</keyword>
<evidence type="ECO:0000256" key="3">
    <source>
        <dbReference type="ARBA" id="ARBA00004991"/>
    </source>
</evidence>
<keyword evidence="12" id="KW-0862">Zinc</keyword>
<protein>
    <submittedName>
        <fullName evidence="22">Inositolphosphorylceramide-B C-26 hydroxylase</fullName>
    </submittedName>
</protein>
<feature type="domain" description="Cytochrome b5 heme-binding" evidence="21">
    <location>
        <begin position="86"/>
        <end position="165"/>
    </location>
</feature>
<dbReference type="FunFam" id="3.10.120.10:FF:000007">
    <property type="entry name" value="Sulfite oxidase, mitochondrial"/>
    <property type="match status" value="1"/>
</dbReference>
<evidence type="ECO:0000256" key="2">
    <source>
        <dbReference type="ARBA" id="ARBA00004477"/>
    </source>
</evidence>
<dbReference type="GO" id="GO:0006633">
    <property type="term" value="P:fatty acid biosynthetic process"/>
    <property type="evidence" value="ECO:0007669"/>
    <property type="project" value="UniProtKB-KW"/>
</dbReference>
<comment type="pathway">
    <text evidence="3">Sphingolipid metabolism.</text>
</comment>
<feature type="transmembrane region" description="Helical" evidence="19">
    <location>
        <begin position="266"/>
        <end position="283"/>
    </location>
</feature>
<keyword evidence="14" id="KW-0560">Oxidoreductase</keyword>
<evidence type="ECO:0000256" key="17">
    <source>
        <dbReference type="ARBA" id="ARBA00023136"/>
    </source>
</evidence>
<dbReference type="Pfam" id="PF04116">
    <property type="entry name" value="FA_hydroxylase"/>
    <property type="match status" value="1"/>
</dbReference>
<dbReference type="PANTHER" id="PTHR12863">
    <property type="entry name" value="FATTY ACID HYDROXYLASE"/>
    <property type="match status" value="1"/>
</dbReference>
<comment type="cofactor">
    <cofactor evidence="1">
        <name>Zn(2+)</name>
        <dbReference type="ChEBI" id="CHEBI:29105"/>
    </cofactor>
</comment>
<keyword evidence="11" id="KW-0276">Fatty acid metabolism</keyword>
<dbReference type="GO" id="GO:0005789">
    <property type="term" value="C:endoplasmic reticulum membrane"/>
    <property type="evidence" value="ECO:0007669"/>
    <property type="project" value="UniProtKB-SubCell"/>
</dbReference>
<comment type="caution">
    <text evidence="19">Lacks conserved residue(s) required for the propagation of feature annotation.</text>
</comment>
<dbReference type="AlphaFoldDB" id="A0AA40C616"/>
<dbReference type="PROSITE" id="PS50255">
    <property type="entry name" value="CYTOCHROME_B5_2"/>
    <property type="match status" value="1"/>
</dbReference>
<evidence type="ECO:0000256" key="7">
    <source>
        <dbReference type="ARBA" id="ARBA00022617"/>
    </source>
</evidence>
<evidence type="ECO:0000313" key="23">
    <source>
        <dbReference type="Proteomes" id="UP001175000"/>
    </source>
</evidence>
<gene>
    <name evidence="22" type="ORF">B0T14DRAFT_510923</name>
</gene>
<evidence type="ECO:0000256" key="11">
    <source>
        <dbReference type="ARBA" id="ARBA00022832"/>
    </source>
</evidence>
<evidence type="ECO:0000256" key="15">
    <source>
        <dbReference type="ARBA" id="ARBA00023004"/>
    </source>
</evidence>
<dbReference type="InterPro" id="IPR018506">
    <property type="entry name" value="Cyt_B5_heme-BS"/>
</dbReference>
<comment type="pathway">
    <text evidence="4">Lipid metabolism.</text>
</comment>
<evidence type="ECO:0000256" key="10">
    <source>
        <dbReference type="ARBA" id="ARBA00022824"/>
    </source>
</evidence>
<keyword evidence="15 19" id="KW-0408">Iron</keyword>
<evidence type="ECO:0000256" key="5">
    <source>
        <dbReference type="ARBA" id="ARBA00005747"/>
    </source>
</evidence>
<name>A0AA40C616_9PEZI</name>